<protein>
    <submittedName>
        <fullName evidence="1">Uncharacterized protein</fullName>
    </submittedName>
</protein>
<name>A0A7J6FB92_CANSA</name>
<accession>A0A7J6FB92</accession>
<gene>
    <name evidence="1" type="ORF">F8388_002587</name>
    <name evidence="2" type="ORF">G4B88_014137</name>
</gene>
<dbReference type="Gene3D" id="3.30.200.20">
    <property type="entry name" value="Phosphorylase Kinase, domain 1"/>
    <property type="match status" value="1"/>
</dbReference>
<evidence type="ECO:0000313" key="3">
    <source>
        <dbReference type="Proteomes" id="UP000525078"/>
    </source>
</evidence>
<sequence>MGPLDSEPDRFCIAVSCFPRFFILIPIEQKQVPAMVLKKRKLVEEDFDEPKKVKNQSHSSYQSPLLPTPDAANIILLIDQIEPVKNRLNLQFCFGEEGSLILWRKLALQEKIGSGSFGTDYRAKWRGSEALYVGIILNERLRSNMAYNVISNCKPINSGSFV</sequence>
<proteinExistence type="predicted"/>
<organism evidence="1 3">
    <name type="scientific">Cannabis sativa</name>
    <name type="common">Hemp</name>
    <name type="synonym">Marijuana</name>
    <dbReference type="NCBI Taxonomy" id="3483"/>
    <lineage>
        <taxon>Eukaryota</taxon>
        <taxon>Viridiplantae</taxon>
        <taxon>Streptophyta</taxon>
        <taxon>Embryophyta</taxon>
        <taxon>Tracheophyta</taxon>
        <taxon>Spermatophyta</taxon>
        <taxon>Magnoliopsida</taxon>
        <taxon>eudicotyledons</taxon>
        <taxon>Gunneridae</taxon>
        <taxon>Pentapetalae</taxon>
        <taxon>rosids</taxon>
        <taxon>fabids</taxon>
        <taxon>Rosales</taxon>
        <taxon>Cannabaceae</taxon>
        <taxon>Cannabis</taxon>
    </lineage>
</organism>
<keyword evidence="4" id="KW-1185">Reference proteome</keyword>
<reference evidence="3 4" key="1">
    <citation type="journal article" date="2020" name="bioRxiv">
        <title>Sequence and annotation of 42 cannabis genomes reveals extensive copy number variation in cannabinoid synthesis and pathogen resistance genes.</title>
        <authorList>
            <person name="Mckernan K.J."/>
            <person name="Helbert Y."/>
            <person name="Kane L.T."/>
            <person name="Ebling H."/>
            <person name="Zhang L."/>
            <person name="Liu B."/>
            <person name="Eaton Z."/>
            <person name="Mclaughlin S."/>
            <person name="Kingan S."/>
            <person name="Baybayan P."/>
            <person name="Concepcion G."/>
            <person name="Jordan M."/>
            <person name="Riva A."/>
            <person name="Barbazuk W."/>
            <person name="Harkins T."/>
        </authorList>
    </citation>
    <scope>NUCLEOTIDE SEQUENCE [LARGE SCALE GENOMIC DNA]</scope>
    <source>
        <strain evidence="3 4">cv. Jamaican Lion 4</strain>
        <strain evidence="2">Father</strain>
        <strain evidence="1">Mother</strain>
        <tissue evidence="1">Leaf</tissue>
    </source>
</reference>
<evidence type="ECO:0000313" key="2">
    <source>
        <dbReference type="EMBL" id="KAF4401296.1"/>
    </source>
</evidence>
<dbReference type="Proteomes" id="UP000525078">
    <property type="component" value="Unassembled WGS sequence"/>
</dbReference>
<evidence type="ECO:0000313" key="1">
    <source>
        <dbReference type="EMBL" id="KAF4367976.1"/>
    </source>
</evidence>
<dbReference type="Proteomes" id="UP000583929">
    <property type="component" value="Unassembled WGS sequence"/>
</dbReference>
<comment type="caution">
    <text evidence="1">The sequence shown here is derived from an EMBL/GenBank/DDBJ whole genome shotgun (WGS) entry which is preliminary data.</text>
</comment>
<dbReference type="EMBL" id="JAATIP010000137">
    <property type="protein sequence ID" value="KAF4367976.1"/>
    <property type="molecule type" value="Genomic_DNA"/>
</dbReference>
<evidence type="ECO:0000313" key="4">
    <source>
        <dbReference type="Proteomes" id="UP000583929"/>
    </source>
</evidence>
<dbReference type="AlphaFoldDB" id="A0A7J6FB92"/>
<dbReference type="EMBL" id="JAATIQ010000013">
    <property type="protein sequence ID" value="KAF4401296.1"/>
    <property type="molecule type" value="Genomic_DNA"/>
</dbReference>